<dbReference type="AlphaFoldDB" id="A0A369M5A0"/>
<proteinExistence type="inferred from homology"/>
<dbReference type="PANTHER" id="PTHR30012:SF0">
    <property type="entry name" value="TYPE II SECRETION SYSTEM PROTEIN F-RELATED"/>
    <property type="match status" value="1"/>
</dbReference>
<dbReference type="GO" id="GO:0005886">
    <property type="term" value="C:plasma membrane"/>
    <property type="evidence" value="ECO:0007669"/>
    <property type="project" value="UniProtKB-SubCell"/>
</dbReference>
<evidence type="ECO:0000313" key="10">
    <source>
        <dbReference type="EMBL" id="RDB66913.1"/>
    </source>
</evidence>
<dbReference type="InterPro" id="IPR003004">
    <property type="entry name" value="GspF/PilC"/>
</dbReference>
<comment type="similarity">
    <text evidence="2 8">Belongs to the GSP F family.</text>
</comment>
<keyword evidence="7" id="KW-0472">Membrane</keyword>
<evidence type="ECO:0000259" key="9">
    <source>
        <dbReference type="Pfam" id="PF00482"/>
    </source>
</evidence>
<reference evidence="10 11" key="1">
    <citation type="journal article" date="2018" name="Elife">
        <title>Discovery and characterization of a prevalent human gut bacterial enzyme sufficient for the inactivation of a family of plant toxins.</title>
        <authorList>
            <person name="Koppel N."/>
            <person name="Bisanz J.E."/>
            <person name="Pandelia M.E."/>
            <person name="Turnbaugh P.J."/>
            <person name="Balskus E.P."/>
        </authorList>
    </citation>
    <scope>NUCLEOTIDE SEQUENCE [LARGE SCALE GENOMIC DNA]</scope>
    <source>
        <strain evidence="10 11">3C</strain>
    </source>
</reference>
<keyword evidence="5 8" id="KW-0812">Transmembrane</keyword>
<dbReference type="GeneID" id="78358140"/>
<evidence type="ECO:0000256" key="8">
    <source>
        <dbReference type="RuleBase" id="RU003923"/>
    </source>
</evidence>
<dbReference type="EMBL" id="PPTS01000001">
    <property type="protein sequence ID" value="RDB66913.1"/>
    <property type="molecule type" value="Genomic_DNA"/>
</dbReference>
<dbReference type="OrthoDB" id="9805682at2"/>
<evidence type="ECO:0000313" key="11">
    <source>
        <dbReference type="Proteomes" id="UP000254000"/>
    </source>
</evidence>
<protein>
    <submittedName>
        <fullName evidence="10">Type II secretion system F family protein</fullName>
    </submittedName>
</protein>
<comment type="caution">
    <text evidence="10">The sequence shown here is derived from an EMBL/GenBank/DDBJ whole genome shotgun (WGS) entry which is preliminary data.</text>
</comment>
<feature type="domain" description="Type II secretion system protein GspF" evidence="9">
    <location>
        <begin position="274"/>
        <end position="394"/>
    </location>
</feature>
<sequence>MAVFKYEGMSASGQRVSGVVEAFDEFEALEKAKASCRVVSKVAQVKERPNFLTMELGSGKIKPKVIAIMCSQFSIIVGTGMGMAKSVSLVAEQTSDKGLKAILQEVAEDVAAGHSLANSFESKGGAKLPVLFYETIRAGEQAGTLDRSFDTLHKYYDKHSKTKAKVAQAVTYPIFVIIIAIVVVAVLMVMVIPTFKDILSSYDTEMPLATQILINASDFMAANILWIILVLAAAVIGVKLWTKTEKGRAMWATFKLKLPAVGKVAQLSNAAQYANTMSTLLTSGLQMTHAVDITAKVLDNYVISQGVGKMTAKLEEGKQLGECMEDVPFMPRPLVEMAVVGEETGALEETLATMGAFYDDETDRATQKALSKLEPGILIFIALFAGYIVIALYLAMFSIYSGM</sequence>
<dbReference type="Proteomes" id="UP000254000">
    <property type="component" value="Unassembled WGS sequence"/>
</dbReference>
<dbReference type="InterPro" id="IPR001992">
    <property type="entry name" value="T2SS_GspF/T4SS_PilC_CS"/>
</dbReference>
<dbReference type="PRINTS" id="PR00812">
    <property type="entry name" value="BCTERIALGSPF"/>
</dbReference>
<keyword evidence="3 8" id="KW-0813">Transport</keyword>
<evidence type="ECO:0000256" key="6">
    <source>
        <dbReference type="ARBA" id="ARBA00022989"/>
    </source>
</evidence>
<dbReference type="InterPro" id="IPR042094">
    <property type="entry name" value="T2SS_GspF_sf"/>
</dbReference>
<keyword evidence="4" id="KW-1003">Cell membrane</keyword>
<accession>A0A369M5A0</accession>
<organism evidence="10 11">
    <name type="scientific">Gordonibacter pamelaeae</name>
    <dbReference type="NCBI Taxonomy" id="471189"/>
    <lineage>
        <taxon>Bacteria</taxon>
        <taxon>Bacillati</taxon>
        <taxon>Actinomycetota</taxon>
        <taxon>Coriobacteriia</taxon>
        <taxon>Eggerthellales</taxon>
        <taxon>Eggerthellaceae</taxon>
        <taxon>Gordonibacter</taxon>
    </lineage>
</organism>
<dbReference type="PANTHER" id="PTHR30012">
    <property type="entry name" value="GENERAL SECRETION PATHWAY PROTEIN"/>
    <property type="match status" value="1"/>
</dbReference>
<gene>
    <name evidence="10" type="ORF">C1877_00185</name>
</gene>
<evidence type="ECO:0000256" key="2">
    <source>
        <dbReference type="ARBA" id="ARBA00005745"/>
    </source>
</evidence>
<keyword evidence="11" id="KW-1185">Reference proteome</keyword>
<comment type="subcellular location">
    <subcellularLocation>
        <location evidence="1 8">Cell membrane</location>
        <topology evidence="1 8">Multi-pass membrane protein</topology>
    </subcellularLocation>
</comment>
<dbReference type="Gene3D" id="1.20.81.30">
    <property type="entry name" value="Type II secretion system (T2SS), domain F"/>
    <property type="match status" value="2"/>
</dbReference>
<evidence type="ECO:0000256" key="7">
    <source>
        <dbReference type="ARBA" id="ARBA00023136"/>
    </source>
</evidence>
<dbReference type="InterPro" id="IPR018076">
    <property type="entry name" value="T2SS_GspF_dom"/>
</dbReference>
<name>A0A369M5A0_9ACTN</name>
<dbReference type="RefSeq" id="WP_114568061.1">
    <property type="nucleotide sequence ID" value="NZ_CABMMS010000001.1"/>
</dbReference>
<evidence type="ECO:0000256" key="3">
    <source>
        <dbReference type="ARBA" id="ARBA00022448"/>
    </source>
</evidence>
<evidence type="ECO:0000256" key="1">
    <source>
        <dbReference type="ARBA" id="ARBA00004651"/>
    </source>
</evidence>
<dbReference type="PROSITE" id="PS00874">
    <property type="entry name" value="T2SP_F"/>
    <property type="match status" value="1"/>
</dbReference>
<evidence type="ECO:0000256" key="5">
    <source>
        <dbReference type="ARBA" id="ARBA00022692"/>
    </source>
</evidence>
<dbReference type="GO" id="GO:0009306">
    <property type="term" value="P:protein secretion"/>
    <property type="evidence" value="ECO:0007669"/>
    <property type="project" value="InterPro"/>
</dbReference>
<dbReference type="Pfam" id="PF00482">
    <property type="entry name" value="T2SSF"/>
    <property type="match status" value="2"/>
</dbReference>
<keyword evidence="6" id="KW-1133">Transmembrane helix</keyword>
<feature type="domain" description="Type II secretion system protein GspF" evidence="9">
    <location>
        <begin position="70"/>
        <end position="193"/>
    </location>
</feature>
<evidence type="ECO:0000256" key="4">
    <source>
        <dbReference type="ARBA" id="ARBA00022475"/>
    </source>
</evidence>